<dbReference type="GO" id="GO:0005730">
    <property type="term" value="C:nucleolus"/>
    <property type="evidence" value="ECO:0007669"/>
    <property type="project" value="UniProtKB-SubCell"/>
</dbReference>
<reference evidence="10 11" key="1">
    <citation type="journal article" date="2020" name="Genome Biol. Evol.">
        <title>A new high-quality draft genome assembly of the Chinese cordyceps Ophiocordyceps sinensis.</title>
        <authorList>
            <person name="Shu R."/>
            <person name="Zhang J."/>
            <person name="Meng Q."/>
            <person name="Zhang H."/>
            <person name="Zhou G."/>
            <person name="Li M."/>
            <person name="Wu P."/>
            <person name="Zhao Y."/>
            <person name="Chen C."/>
            <person name="Qin Q."/>
        </authorList>
    </citation>
    <scope>NUCLEOTIDE SEQUENCE [LARGE SCALE GENOMIC DNA]</scope>
    <source>
        <strain evidence="10 11">IOZ07</strain>
    </source>
</reference>
<name>A0A8H4PUI1_9HYPO</name>
<dbReference type="SMART" id="SM00443">
    <property type="entry name" value="G_patch"/>
    <property type="match status" value="1"/>
</dbReference>
<keyword evidence="2" id="KW-0690">Ribosome biogenesis</keyword>
<evidence type="ECO:0000256" key="4">
    <source>
        <dbReference type="ARBA" id="ARBA00023242"/>
    </source>
</evidence>
<feature type="compositionally biased region" description="Basic and acidic residues" evidence="8">
    <location>
        <begin position="157"/>
        <end position="169"/>
    </location>
</feature>
<protein>
    <recommendedName>
        <fullName evidence="6">PinX1-related protein 1</fullName>
    </recommendedName>
</protein>
<evidence type="ECO:0000256" key="3">
    <source>
        <dbReference type="ARBA" id="ARBA00022552"/>
    </source>
</evidence>
<evidence type="ECO:0000256" key="7">
    <source>
        <dbReference type="ARBA" id="ARBA00043878"/>
    </source>
</evidence>
<feature type="compositionally biased region" description="Polar residues" evidence="8">
    <location>
        <begin position="16"/>
        <end position="26"/>
    </location>
</feature>
<keyword evidence="3" id="KW-0698">rRNA processing</keyword>
<evidence type="ECO:0000313" key="11">
    <source>
        <dbReference type="Proteomes" id="UP000557566"/>
    </source>
</evidence>
<evidence type="ECO:0000256" key="1">
    <source>
        <dbReference type="ARBA" id="ARBA00004604"/>
    </source>
</evidence>
<gene>
    <name evidence="10" type="ORF">G6O67_002590</name>
</gene>
<dbReference type="InterPro" id="IPR050656">
    <property type="entry name" value="PINX1"/>
</dbReference>
<dbReference type="PROSITE" id="PS50174">
    <property type="entry name" value="G_PATCH"/>
    <property type="match status" value="1"/>
</dbReference>
<evidence type="ECO:0000256" key="8">
    <source>
        <dbReference type="SAM" id="MobiDB-lite"/>
    </source>
</evidence>
<feature type="compositionally biased region" description="Basic and acidic residues" evidence="8">
    <location>
        <begin position="291"/>
        <end position="306"/>
    </location>
</feature>
<dbReference type="OrthoDB" id="29523at2759"/>
<dbReference type="AlphaFoldDB" id="A0A8H4PUI1"/>
<evidence type="ECO:0000256" key="2">
    <source>
        <dbReference type="ARBA" id="ARBA00022517"/>
    </source>
</evidence>
<keyword evidence="4" id="KW-0539">Nucleus</keyword>
<comment type="caution">
    <text evidence="10">The sequence shown here is derived from an EMBL/GenBank/DDBJ whole genome shotgun (WGS) entry which is preliminary data.</text>
</comment>
<feature type="compositionally biased region" description="Basic residues" evidence="8">
    <location>
        <begin position="258"/>
        <end position="267"/>
    </location>
</feature>
<comment type="function">
    <text evidence="7">Involved in rRNA-processing at A0, A1 and A2 sites and negatively regulates telomerase.</text>
</comment>
<feature type="domain" description="G-patch" evidence="9">
    <location>
        <begin position="26"/>
        <end position="80"/>
    </location>
</feature>
<evidence type="ECO:0000313" key="10">
    <source>
        <dbReference type="EMBL" id="KAF4510719.1"/>
    </source>
</evidence>
<dbReference type="PANTHER" id="PTHR23149:SF31">
    <property type="entry name" value="PROTEIN PXR1"/>
    <property type="match status" value="1"/>
</dbReference>
<feature type="compositionally biased region" description="Low complexity" evidence="8">
    <location>
        <begin position="312"/>
        <end position="336"/>
    </location>
</feature>
<comment type="similarity">
    <text evidence="5">Belongs to the PINX1 family.</text>
</comment>
<dbReference type="Proteomes" id="UP000557566">
    <property type="component" value="Unassembled WGS sequence"/>
</dbReference>
<evidence type="ECO:0000259" key="9">
    <source>
        <dbReference type="PROSITE" id="PS50174"/>
    </source>
</evidence>
<sequence length="366" mass="39879">MGLLAESKSRRKFSKDPNNTKWARDTSTFGQKILRAQGWEPGQFLGATDAGHSKLHTAANASHIRVSIKDGVKGLGFNKTKADEVTGLHVFSDLLSRLNGKSEEDVEGDRRARLAMETKVYVDQRWGVIRFVSGGLLVGDTLKEESVFNESSVAPETDEKRGDKDELSKKERKSKKRKLANAEEQVAEADSKKQRKRRKEERRARKVCTESARDSTEDTNQGGDTKAKQKSKKSKSSSGGDLDAGQVQPGSADEGSRKKARKSKSKDKKPDVAVDEDAVEAGKRSKKDKRKKVEAEATESKVSRSTEDEDAAGSATATGASTPTGSGTGTSTPKGGRNFARSRFIAAKRQAMLDANSLKQIFMINA</sequence>
<feature type="region of interest" description="Disordered" evidence="8">
    <location>
        <begin position="148"/>
        <end position="341"/>
    </location>
</feature>
<feature type="compositionally biased region" description="Basic residues" evidence="8">
    <location>
        <begin position="170"/>
        <end position="179"/>
    </location>
</feature>
<proteinExistence type="inferred from homology"/>
<evidence type="ECO:0000256" key="5">
    <source>
        <dbReference type="ARBA" id="ARBA00038007"/>
    </source>
</evidence>
<dbReference type="InterPro" id="IPR000467">
    <property type="entry name" value="G_patch_dom"/>
</dbReference>
<dbReference type="GO" id="GO:0003676">
    <property type="term" value="F:nucleic acid binding"/>
    <property type="evidence" value="ECO:0007669"/>
    <property type="project" value="InterPro"/>
</dbReference>
<dbReference type="EMBL" id="JAAVMX010000003">
    <property type="protein sequence ID" value="KAF4510719.1"/>
    <property type="molecule type" value="Genomic_DNA"/>
</dbReference>
<keyword evidence="11" id="KW-1185">Reference proteome</keyword>
<dbReference type="Pfam" id="PF01585">
    <property type="entry name" value="G-patch"/>
    <property type="match status" value="1"/>
</dbReference>
<feature type="region of interest" description="Disordered" evidence="8">
    <location>
        <begin position="1"/>
        <end position="26"/>
    </location>
</feature>
<accession>A0A8H4PUI1</accession>
<feature type="compositionally biased region" description="Basic and acidic residues" evidence="8">
    <location>
        <begin position="201"/>
        <end position="216"/>
    </location>
</feature>
<evidence type="ECO:0000256" key="6">
    <source>
        <dbReference type="ARBA" id="ARBA00041961"/>
    </source>
</evidence>
<organism evidence="10 11">
    <name type="scientific">Ophiocordyceps sinensis</name>
    <dbReference type="NCBI Taxonomy" id="72228"/>
    <lineage>
        <taxon>Eukaryota</taxon>
        <taxon>Fungi</taxon>
        <taxon>Dikarya</taxon>
        <taxon>Ascomycota</taxon>
        <taxon>Pezizomycotina</taxon>
        <taxon>Sordariomycetes</taxon>
        <taxon>Hypocreomycetidae</taxon>
        <taxon>Hypocreales</taxon>
        <taxon>Ophiocordycipitaceae</taxon>
        <taxon>Ophiocordyceps</taxon>
    </lineage>
</organism>
<comment type="subcellular location">
    <subcellularLocation>
        <location evidence="1">Nucleus</location>
        <location evidence="1">Nucleolus</location>
    </subcellularLocation>
</comment>
<dbReference type="PANTHER" id="PTHR23149">
    <property type="entry name" value="G PATCH DOMAIN CONTAINING PROTEIN"/>
    <property type="match status" value="1"/>
</dbReference>
<dbReference type="GO" id="GO:0006364">
    <property type="term" value="P:rRNA processing"/>
    <property type="evidence" value="ECO:0007669"/>
    <property type="project" value="UniProtKB-KW"/>
</dbReference>